<keyword evidence="3" id="KW-0560">Oxidoreductase</keyword>
<keyword evidence="1" id="KW-0004">4Fe-4S</keyword>
<feature type="transmembrane region" description="Helical" evidence="6">
    <location>
        <begin position="21"/>
        <end position="40"/>
    </location>
</feature>
<gene>
    <name evidence="7" type="ORF">LY28_01529</name>
</gene>
<dbReference type="EMBL" id="QKMR01000007">
    <property type="protein sequence ID" value="PYG88193.1"/>
    <property type="molecule type" value="Genomic_DNA"/>
</dbReference>
<reference evidence="7 8" key="1">
    <citation type="submission" date="2018-06" db="EMBL/GenBank/DDBJ databases">
        <title>Genomic Encyclopedia of Type Strains, Phase I: the one thousand microbial genomes (KMG-I) project.</title>
        <authorList>
            <person name="Kyrpides N."/>
        </authorList>
    </citation>
    <scope>NUCLEOTIDE SEQUENCE [LARGE SCALE GENOMIC DNA]</scope>
    <source>
        <strain evidence="7 8">DSM 19573</strain>
    </source>
</reference>
<evidence type="ECO:0000256" key="5">
    <source>
        <dbReference type="ARBA" id="ARBA00023014"/>
    </source>
</evidence>
<dbReference type="RefSeq" id="WP_110461575.1">
    <property type="nucleotide sequence ID" value="NZ_QKMR01000007.1"/>
</dbReference>
<dbReference type="PANTHER" id="PTHR43498">
    <property type="entry name" value="FERREDOXIN:COB-COM HETERODISULFIDE REDUCTASE SUBUNIT A"/>
    <property type="match status" value="1"/>
</dbReference>
<dbReference type="GO" id="GO:0051539">
    <property type="term" value="F:4 iron, 4 sulfur cluster binding"/>
    <property type="evidence" value="ECO:0007669"/>
    <property type="project" value="UniProtKB-KW"/>
</dbReference>
<dbReference type="InterPro" id="IPR039650">
    <property type="entry name" value="HdrA-like"/>
</dbReference>
<dbReference type="SUPFAM" id="SSF51905">
    <property type="entry name" value="FAD/NAD(P)-binding domain"/>
    <property type="match status" value="1"/>
</dbReference>
<proteinExistence type="predicted"/>
<dbReference type="Proteomes" id="UP000248132">
    <property type="component" value="Unassembled WGS sequence"/>
</dbReference>
<evidence type="ECO:0000313" key="8">
    <source>
        <dbReference type="Proteomes" id="UP000248132"/>
    </source>
</evidence>
<organism evidence="7 8">
    <name type="scientific">Ruminiclostridium sufflavum DSM 19573</name>
    <dbReference type="NCBI Taxonomy" id="1121337"/>
    <lineage>
        <taxon>Bacteria</taxon>
        <taxon>Bacillati</taxon>
        <taxon>Bacillota</taxon>
        <taxon>Clostridia</taxon>
        <taxon>Eubacteriales</taxon>
        <taxon>Oscillospiraceae</taxon>
        <taxon>Ruminiclostridium</taxon>
    </lineage>
</organism>
<evidence type="ECO:0000256" key="3">
    <source>
        <dbReference type="ARBA" id="ARBA00023002"/>
    </source>
</evidence>
<accession>A0A318XKY9</accession>
<keyword evidence="4" id="KW-0408">Iron</keyword>
<protein>
    <submittedName>
        <fullName evidence="7">FAD dependent oxidoreductase</fullName>
    </submittedName>
</protein>
<evidence type="ECO:0000256" key="4">
    <source>
        <dbReference type="ARBA" id="ARBA00023004"/>
    </source>
</evidence>
<evidence type="ECO:0000256" key="1">
    <source>
        <dbReference type="ARBA" id="ARBA00022485"/>
    </source>
</evidence>
<name>A0A318XKY9_9FIRM</name>
<dbReference type="OrthoDB" id="9759982at2"/>
<keyword evidence="8" id="KW-1185">Reference proteome</keyword>
<evidence type="ECO:0000256" key="6">
    <source>
        <dbReference type="SAM" id="Phobius"/>
    </source>
</evidence>
<dbReference type="GO" id="GO:0016491">
    <property type="term" value="F:oxidoreductase activity"/>
    <property type="evidence" value="ECO:0007669"/>
    <property type="project" value="UniProtKB-KW"/>
</dbReference>
<keyword evidence="6" id="KW-1133">Transmembrane helix</keyword>
<evidence type="ECO:0000256" key="2">
    <source>
        <dbReference type="ARBA" id="ARBA00022723"/>
    </source>
</evidence>
<dbReference type="GO" id="GO:0046872">
    <property type="term" value="F:metal ion binding"/>
    <property type="evidence" value="ECO:0007669"/>
    <property type="project" value="UniProtKB-KW"/>
</dbReference>
<evidence type="ECO:0000313" key="7">
    <source>
        <dbReference type="EMBL" id="PYG88193.1"/>
    </source>
</evidence>
<dbReference type="InterPro" id="IPR036188">
    <property type="entry name" value="FAD/NAD-bd_sf"/>
</dbReference>
<comment type="caution">
    <text evidence="7">The sequence shown here is derived from an EMBL/GenBank/DDBJ whole genome shotgun (WGS) entry which is preliminary data.</text>
</comment>
<dbReference type="PANTHER" id="PTHR43498:SF1">
    <property type="entry name" value="COB--COM HETERODISULFIDE REDUCTASE IRON-SULFUR SUBUNIT A"/>
    <property type="match status" value="1"/>
</dbReference>
<keyword evidence="2" id="KW-0479">Metal-binding</keyword>
<keyword evidence="6" id="KW-0812">Transmembrane</keyword>
<dbReference type="Gene3D" id="3.50.50.60">
    <property type="entry name" value="FAD/NAD(P)-binding domain"/>
    <property type="match status" value="1"/>
</dbReference>
<dbReference type="Pfam" id="PF12831">
    <property type="entry name" value="FAD_oxidored"/>
    <property type="match status" value="1"/>
</dbReference>
<dbReference type="AlphaFoldDB" id="A0A318XKY9"/>
<keyword evidence="5" id="KW-0411">Iron-sulfur</keyword>
<sequence>MKKDTVKPTNWQKRMDLLIRLSIVMVIAVAIFFFAVRPMVNKDYYFNSNEEYTFDNLGSVSGSYSYDVAVIGDGPDGISAAIGAARVGAKTLLVCSAKDLGNEIIKSYNVNWSTDVSPTGVNVSADIFKEIRHNAEEGYNIYKYADALKKMVSDEKRITVLYDAQLENALYENGKVVSADFKTGQGNKNITAKRFIDATKSGDLLKICKVPFSSGYSNIGIDGLYPPVTLGFMVTGVDYASIAEMLKNQAIYINKILESYRTGDKDISIEGLNISDQGESRVIVQSVTVKNVDLSDTGKIDEAYSKAAKECTNLYEFLKLNVEQFKNSGGMKIADEFSMPSAYHFKGSYSLTLTDVLTGKRFSDRISTASRPVTMTLEDGNGYILCNPKAFYIPLRALIPEGLNNVLMTGDKASYSPLVQTAISSNSSIAGTGFSAGVIAAYSISRNMSVPQIGEDQNIDVQSEIERTLRRLGVYMSDVKEEASALTDNWSFSYIEKLNNLGLLSAGITNDFRLEKDAKSEDFAYIILNGVARASKSVYNYEFDAKVRKYIKSDPLTKALFAEILLDLNEQAGITKNYYSEACKMGLIDETLQQKLKSKDILQFPEVYYAAVQFIEKKTGKTLK</sequence>
<keyword evidence="6" id="KW-0472">Membrane</keyword>